<comment type="caution">
    <text evidence="2">The sequence shown here is derived from an EMBL/GenBank/DDBJ whole genome shotgun (WGS) entry which is preliminary data.</text>
</comment>
<gene>
    <name evidence="2" type="ORF">DDZ16_19070</name>
</gene>
<dbReference type="InterPro" id="IPR002716">
    <property type="entry name" value="PIN_dom"/>
</dbReference>
<evidence type="ECO:0000313" key="3">
    <source>
        <dbReference type="Proteomes" id="UP000244956"/>
    </source>
</evidence>
<dbReference type="Proteomes" id="UP000244956">
    <property type="component" value="Unassembled WGS sequence"/>
</dbReference>
<dbReference type="CDD" id="cd09871">
    <property type="entry name" value="PIN_MtVapC28-VapC30-like"/>
    <property type="match status" value="1"/>
</dbReference>
<dbReference type="RefSeq" id="WP_109266077.1">
    <property type="nucleotide sequence ID" value="NZ_QEWP01000026.1"/>
</dbReference>
<dbReference type="SUPFAM" id="SSF88723">
    <property type="entry name" value="PIN domain-like"/>
    <property type="match status" value="1"/>
</dbReference>
<evidence type="ECO:0000313" key="2">
    <source>
        <dbReference type="EMBL" id="PWD97739.1"/>
    </source>
</evidence>
<reference evidence="2 3" key="1">
    <citation type="submission" date="2018-05" db="EMBL/GenBank/DDBJ databases">
        <title>Marinilabilia rubrum sp. nov., isolated from saltern sediment.</title>
        <authorList>
            <person name="Zhang R."/>
        </authorList>
    </citation>
    <scope>NUCLEOTIDE SEQUENCE [LARGE SCALE GENOMIC DNA]</scope>
    <source>
        <strain evidence="2 3">WTE16</strain>
    </source>
</reference>
<dbReference type="Gene3D" id="3.40.50.1010">
    <property type="entry name" value="5'-nuclease"/>
    <property type="match status" value="1"/>
</dbReference>
<accession>A0A2U2B3V8</accession>
<feature type="domain" description="PIN" evidence="1">
    <location>
        <begin position="4"/>
        <end position="122"/>
    </location>
</feature>
<dbReference type="EMBL" id="QEWP01000026">
    <property type="protein sequence ID" value="PWD97739.1"/>
    <property type="molecule type" value="Genomic_DNA"/>
</dbReference>
<name>A0A2U2B3V8_9BACT</name>
<dbReference type="InterPro" id="IPR029060">
    <property type="entry name" value="PIN-like_dom_sf"/>
</dbReference>
<organism evidence="2 3">
    <name type="scientific">Marinilabilia rubra</name>
    <dbReference type="NCBI Taxonomy" id="2162893"/>
    <lineage>
        <taxon>Bacteria</taxon>
        <taxon>Pseudomonadati</taxon>
        <taxon>Bacteroidota</taxon>
        <taxon>Bacteroidia</taxon>
        <taxon>Marinilabiliales</taxon>
        <taxon>Marinilabiliaceae</taxon>
        <taxon>Marinilabilia</taxon>
    </lineage>
</organism>
<proteinExistence type="predicted"/>
<dbReference type="Pfam" id="PF10130">
    <property type="entry name" value="PIN_2"/>
    <property type="match status" value="1"/>
</dbReference>
<dbReference type="AlphaFoldDB" id="A0A2U2B3V8"/>
<dbReference type="OrthoDB" id="799916at2"/>
<evidence type="ECO:0000259" key="1">
    <source>
        <dbReference type="Pfam" id="PF10130"/>
    </source>
</evidence>
<protein>
    <recommendedName>
        <fullName evidence="1">PIN domain-containing protein</fullName>
    </recommendedName>
</protein>
<keyword evidence="3" id="KW-1185">Reference proteome</keyword>
<sequence length="140" mass="16400">MIVIVDTNIIFSAILNTDSKIAQILITRFPVYDFYAPKYVRDELLEHKSKLKKLANLKENIFLEVYELVLKHVTILDHHLVPVRFYRKAMTLRQNIDEDDVLFVALTLFLKGKLWTGDKKLTAALKEKGFKQFIKTSELF</sequence>